<accession>A0A1Z5JG82</accession>
<feature type="region of interest" description="Disordered" evidence="3">
    <location>
        <begin position="25"/>
        <end position="91"/>
    </location>
</feature>
<dbReference type="SUPFAM" id="SSF48403">
    <property type="entry name" value="Ankyrin repeat"/>
    <property type="match status" value="1"/>
</dbReference>
<dbReference type="GO" id="GO:0004842">
    <property type="term" value="F:ubiquitin-protein transferase activity"/>
    <property type="evidence" value="ECO:0007669"/>
    <property type="project" value="TreeGrafter"/>
</dbReference>
<dbReference type="PANTHER" id="PTHR24171:SF8">
    <property type="entry name" value="BRCA1-ASSOCIATED RING DOMAIN PROTEIN 1"/>
    <property type="match status" value="1"/>
</dbReference>
<keyword evidence="2" id="KW-0040">ANK repeat</keyword>
<dbReference type="PANTHER" id="PTHR24171">
    <property type="entry name" value="ANKYRIN REPEAT DOMAIN-CONTAINING PROTEIN 39-RELATED"/>
    <property type="match status" value="1"/>
</dbReference>
<evidence type="ECO:0000256" key="1">
    <source>
        <dbReference type="ARBA" id="ARBA00022737"/>
    </source>
</evidence>
<dbReference type="InterPro" id="IPR036770">
    <property type="entry name" value="Ankyrin_rpt-contain_sf"/>
</dbReference>
<feature type="compositionally biased region" description="Basic and acidic residues" evidence="3">
    <location>
        <begin position="69"/>
        <end position="84"/>
    </location>
</feature>
<dbReference type="Pfam" id="PF12796">
    <property type="entry name" value="Ank_2"/>
    <property type="match status" value="1"/>
</dbReference>
<keyword evidence="5" id="KW-1185">Reference proteome</keyword>
<dbReference type="OrthoDB" id="46691at2759"/>
<evidence type="ECO:0000313" key="4">
    <source>
        <dbReference type="EMBL" id="GAX12989.1"/>
    </source>
</evidence>
<reference evidence="4 5" key="1">
    <citation type="journal article" date="2015" name="Plant Cell">
        <title>Oil accumulation by the oleaginous diatom Fistulifera solaris as revealed by the genome and transcriptome.</title>
        <authorList>
            <person name="Tanaka T."/>
            <person name="Maeda Y."/>
            <person name="Veluchamy A."/>
            <person name="Tanaka M."/>
            <person name="Abida H."/>
            <person name="Marechal E."/>
            <person name="Bowler C."/>
            <person name="Muto M."/>
            <person name="Sunaga Y."/>
            <person name="Tanaka M."/>
            <person name="Yoshino T."/>
            <person name="Taniguchi T."/>
            <person name="Fukuda Y."/>
            <person name="Nemoto M."/>
            <person name="Matsumoto M."/>
            <person name="Wong P.S."/>
            <person name="Aburatani S."/>
            <person name="Fujibuchi W."/>
        </authorList>
    </citation>
    <scope>NUCLEOTIDE SEQUENCE [LARGE SCALE GENOMIC DNA]</scope>
    <source>
        <strain evidence="4 5">JPCC DA0580</strain>
    </source>
</reference>
<sequence>MADNAPVSRQSRIPFTLQAVFLASNRGKEVHKPPPENVGSRVFKKNWFLQRKPRQKKDTSKAEGSPKASQEKKAEKRKAEKGPDKSLPPQQYLDALLRSRGYSAEKIEALKTSYSKTPSPLQKASYDVYLIGLVRKNDVDNFKQIVESGISPNACNDYKESIVHTVCRRSRKEMLESLLEHGATLQVCDDYGRTPLHDACWAPEPALDVAQVVIKADARMLHMIDARGDAPLNYVRKEHWGDWINFLDEHKDDFWPVQEGATEAAKDLTVETTTETTIPDPKNALTLDLAKMVAAGRLTPEEAKYLASEQKDDDGESGSEEDEEYSEDDDDYSDDDDEEDDDDFSDDDFDDEDMAVLLTTLPVTANIDIPGR</sequence>
<feature type="compositionally biased region" description="Acidic residues" evidence="3">
    <location>
        <begin position="311"/>
        <end position="354"/>
    </location>
</feature>
<gene>
    <name evidence="4" type="ORF">FisN_2Hh479</name>
</gene>
<dbReference type="SMART" id="SM00248">
    <property type="entry name" value="ANK"/>
    <property type="match status" value="2"/>
</dbReference>
<keyword evidence="1" id="KW-0677">Repeat</keyword>
<dbReference type="AlphaFoldDB" id="A0A1Z5JG82"/>
<comment type="caution">
    <text evidence="4">The sequence shown here is derived from an EMBL/GenBank/DDBJ whole genome shotgun (WGS) entry which is preliminary data.</text>
</comment>
<evidence type="ECO:0000313" key="5">
    <source>
        <dbReference type="Proteomes" id="UP000198406"/>
    </source>
</evidence>
<dbReference type="Gene3D" id="1.25.40.20">
    <property type="entry name" value="Ankyrin repeat-containing domain"/>
    <property type="match status" value="1"/>
</dbReference>
<dbReference type="GO" id="GO:0085020">
    <property type="term" value="P:protein K6-linked ubiquitination"/>
    <property type="evidence" value="ECO:0007669"/>
    <property type="project" value="TreeGrafter"/>
</dbReference>
<dbReference type="InterPro" id="IPR002110">
    <property type="entry name" value="Ankyrin_rpt"/>
</dbReference>
<name>A0A1Z5JG82_FISSO</name>
<evidence type="ECO:0000256" key="2">
    <source>
        <dbReference type="ARBA" id="ARBA00023043"/>
    </source>
</evidence>
<dbReference type="Proteomes" id="UP000198406">
    <property type="component" value="Unassembled WGS sequence"/>
</dbReference>
<proteinExistence type="predicted"/>
<organism evidence="4 5">
    <name type="scientific">Fistulifera solaris</name>
    <name type="common">Oleaginous diatom</name>
    <dbReference type="NCBI Taxonomy" id="1519565"/>
    <lineage>
        <taxon>Eukaryota</taxon>
        <taxon>Sar</taxon>
        <taxon>Stramenopiles</taxon>
        <taxon>Ochrophyta</taxon>
        <taxon>Bacillariophyta</taxon>
        <taxon>Bacillariophyceae</taxon>
        <taxon>Bacillariophycidae</taxon>
        <taxon>Naviculales</taxon>
        <taxon>Naviculaceae</taxon>
        <taxon>Fistulifera</taxon>
    </lineage>
</organism>
<dbReference type="InParanoid" id="A0A1Z5JG82"/>
<dbReference type="EMBL" id="BDSP01000060">
    <property type="protein sequence ID" value="GAX12989.1"/>
    <property type="molecule type" value="Genomic_DNA"/>
</dbReference>
<feature type="region of interest" description="Disordered" evidence="3">
    <location>
        <begin position="306"/>
        <end position="355"/>
    </location>
</feature>
<evidence type="ECO:0000256" key="3">
    <source>
        <dbReference type="SAM" id="MobiDB-lite"/>
    </source>
</evidence>
<protein>
    <submittedName>
        <fullName evidence="4">Uncharacterized protein</fullName>
    </submittedName>
</protein>